<dbReference type="InterPro" id="IPR036278">
    <property type="entry name" value="Sialidase_sf"/>
</dbReference>
<dbReference type="AlphaFoldDB" id="A0A9D9NIF4"/>
<protein>
    <submittedName>
        <fullName evidence="6">DUF4955 domain-containing protein</fullName>
    </submittedName>
</protein>
<organism evidence="6 7">
    <name type="scientific">Candidatus Cryptobacteroides faecigallinarum</name>
    <dbReference type="NCBI Taxonomy" id="2840763"/>
    <lineage>
        <taxon>Bacteria</taxon>
        <taxon>Pseudomonadati</taxon>
        <taxon>Bacteroidota</taxon>
        <taxon>Bacteroidia</taxon>
        <taxon>Bacteroidales</taxon>
        <taxon>Candidatus Cryptobacteroides</taxon>
    </lineage>
</organism>
<evidence type="ECO:0000259" key="3">
    <source>
        <dbReference type="Pfam" id="PF12708"/>
    </source>
</evidence>
<comment type="caution">
    <text evidence="6">The sequence shown here is derived from an EMBL/GenBank/DDBJ whole genome shotgun (WGS) entry which is preliminary data.</text>
</comment>
<dbReference type="InterPro" id="IPR012334">
    <property type="entry name" value="Pectin_lyas_fold"/>
</dbReference>
<dbReference type="SUPFAM" id="SSF50939">
    <property type="entry name" value="Sialidases"/>
    <property type="match status" value="1"/>
</dbReference>
<evidence type="ECO:0000256" key="1">
    <source>
        <dbReference type="SAM" id="Coils"/>
    </source>
</evidence>
<evidence type="ECO:0000313" key="6">
    <source>
        <dbReference type="EMBL" id="MBO8474617.1"/>
    </source>
</evidence>
<reference evidence="6" key="2">
    <citation type="journal article" date="2021" name="PeerJ">
        <title>Extensive microbial diversity within the chicken gut microbiome revealed by metagenomics and culture.</title>
        <authorList>
            <person name="Gilroy R."/>
            <person name="Ravi A."/>
            <person name="Getino M."/>
            <person name="Pursley I."/>
            <person name="Horton D.L."/>
            <person name="Alikhan N.F."/>
            <person name="Baker D."/>
            <person name="Gharbi K."/>
            <person name="Hall N."/>
            <person name="Watson M."/>
            <person name="Adriaenssens E.M."/>
            <person name="Foster-Nyarko E."/>
            <person name="Jarju S."/>
            <person name="Secka A."/>
            <person name="Antonio M."/>
            <person name="Oren A."/>
            <person name="Chaudhuri R.R."/>
            <person name="La Ragione R."/>
            <person name="Hildebrand F."/>
            <person name="Pallen M.J."/>
        </authorList>
    </citation>
    <scope>NUCLEOTIDE SEQUENCE</scope>
    <source>
        <strain evidence="6">B1-13419</strain>
    </source>
</reference>
<sequence>MRKTYQTIIAFAAACLGLASCVDTSQLESDLSRLEDKVAAMEETVVNVNENTVTVYALYKSGLIIMDVNAYDDGTVYRLDMSDGSTLDIHISEDGTGITPVMGVDKNGNWIYSVDGGKNFQPVEGADNVAESTAFPELRVNGDGVWEMSADGTSWTELTDVDGNRVIANTGAFTNSFFSSVSYDKETGKLEIGLATGENLSLQVFQSLTMTVGDYTEGMSIFLGQELTLPVSFSSDVKDATIRTCPEGWRVQITEEGQMIVSAPATSVSTEPEKHNVEVWIMSDDPYIRKYKFTFTLVPEKFDPAACNAWNNFLAQSADNVLPDFSYAGYKYGVEAPPTVDVYETSPGEYATSLSGYKVYDVTDYGADGSDDISDREAFMNAVAAAAGDFELTTDKSAYRTAKPKNNGVNAVIYFPPGRYILHSEADNEDDGSAASPSKIIRVRGSNIVLKGAGMDQTTLVMQDPNLPKDEKVMYSSPTMLEFKHDSSPTKLTDVTADAPAGAFQVQVASTSGIKTGDWVCLWLKNNDSELIAQELYPYSAQSYMTDILNNGVQVMEYHRVAGISGNTLTFSEPIMKTVEAKWNWEIRSYPHYENIGIEDLTFEGNAKEKFDHHATWEDDGAYKPVDMIRLTDSWMRRVRFTSVSEACSIVSCANVSAYDIEINGTRGHAAVRSQASSRVFIGAVTDNASGYAMDTEGHGVTGNFLDRAGQYHAVGVSKQSIGAVLWRNRWGDDSCFESHATQPRATLIDCCTGSMRGWRQGGDDAQMPNHMSGLVIWNFNNTTYFDYEGMDAFIWWDTSSQWWKILPPVIVGFHGNPIRFDESSEQVKYMESNGNPVSPGSLYEAQLEHRLGYVPGWLTALK</sequence>
<feature type="signal peptide" evidence="2">
    <location>
        <begin position="1"/>
        <end position="21"/>
    </location>
</feature>
<evidence type="ECO:0000313" key="7">
    <source>
        <dbReference type="Proteomes" id="UP000823757"/>
    </source>
</evidence>
<feature type="coiled-coil region" evidence="1">
    <location>
        <begin position="24"/>
        <end position="51"/>
    </location>
</feature>
<evidence type="ECO:0000259" key="5">
    <source>
        <dbReference type="Pfam" id="PF16378"/>
    </source>
</evidence>
<dbReference type="InterPro" id="IPR024535">
    <property type="entry name" value="RHGA/B-epi-like_pectate_lyase"/>
</dbReference>
<keyword evidence="2" id="KW-0732">Signal</keyword>
<dbReference type="InterPro" id="IPR032149">
    <property type="entry name" value="DUF4988"/>
</dbReference>
<gene>
    <name evidence="6" type="ORF">IAB91_04940</name>
</gene>
<dbReference type="PROSITE" id="PS51257">
    <property type="entry name" value="PROKAR_LIPOPROTEIN"/>
    <property type="match status" value="1"/>
</dbReference>
<feature type="domain" description="Rhamnogalacturonase A/B/Epimerase-like pectate lyase" evidence="3">
    <location>
        <begin position="361"/>
        <end position="480"/>
    </location>
</feature>
<keyword evidence="1" id="KW-0175">Coiled coil</keyword>
<reference evidence="6" key="1">
    <citation type="submission" date="2020-10" db="EMBL/GenBank/DDBJ databases">
        <authorList>
            <person name="Gilroy R."/>
        </authorList>
    </citation>
    <scope>NUCLEOTIDE SEQUENCE</scope>
    <source>
        <strain evidence="6">B1-13419</strain>
    </source>
</reference>
<name>A0A9D9NIF4_9BACT</name>
<feature type="chain" id="PRO_5038974402" evidence="2">
    <location>
        <begin position="22"/>
        <end position="863"/>
    </location>
</feature>
<dbReference type="Gene3D" id="2.160.20.10">
    <property type="entry name" value="Single-stranded right-handed beta-helix, Pectin lyase-like"/>
    <property type="match status" value="1"/>
</dbReference>
<dbReference type="Proteomes" id="UP000823757">
    <property type="component" value="Unassembled WGS sequence"/>
</dbReference>
<dbReference type="EMBL" id="JADIMD010000076">
    <property type="protein sequence ID" value="MBO8474617.1"/>
    <property type="molecule type" value="Genomic_DNA"/>
</dbReference>
<dbReference type="SUPFAM" id="SSF51126">
    <property type="entry name" value="Pectin lyase-like"/>
    <property type="match status" value="1"/>
</dbReference>
<dbReference type="Pfam" id="PF16315">
    <property type="entry name" value="DUF4955"/>
    <property type="match status" value="1"/>
</dbReference>
<feature type="domain" description="DUF4955" evidence="4">
    <location>
        <begin position="710"/>
        <end position="862"/>
    </location>
</feature>
<feature type="domain" description="DUF4988" evidence="5">
    <location>
        <begin position="29"/>
        <end position="194"/>
    </location>
</feature>
<accession>A0A9D9NIF4</accession>
<dbReference type="Pfam" id="PF12708">
    <property type="entry name" value="Pect-lyase_RHGA_epim"/>
    <property type="match status" value="1"/>
</dbReference>
<dbReference type="InterPro" id="IPR011050">
    <property type="entry name" value="Pectin_lyase_fold/virulence"/>
</dbReference>
<dbReference type="Pfam" id="PF16378">
    <property type="entry name" value="DUF4988"/>
    <property type="match status" value="1"/>
</dbReference>
<evidence type="ECO:0000256" key="2">
    <source>
        <dbReference type="SAM" id="SignalP"/>
    </source>
</evidence>
<dbReference type="InterPro" id="IPR032532">
    <property type="entry name" value="DUF4955"/>
</dbReference>
<evidence type="ECO:0000259" key="4">
    <source>
        <dbReference type="Pfam" id="PF16315"/>
    </source>
</evidence>
<proteinExistence type="predicted"/>